<accession>A0A8S5VF65</accession>
<dbReference type="EMBL" id="BK016258">
    <property type="protein sequence ID" value="DAG05389.1"/>
    <property type="molecule type" value="Genomic_DNA"/>
</dbReference>
<sequence>MYRPVKPFNVGFMVLNPTYKKELGKNIAVYPDQGEVIYCSFLTYGGTETEVNGVIAIKDTASLETWYSPDIKNDTRLKRLDDNKVFEVMGEPEDIEYRHQFLKFKVEGLRGSRG</sequence>
<protein>
    <submittedName>
        <fullName evidence="1">Putative head-tail adaptor</fullName>
    </submittedName>
</protein>
<evidence type="ECO:0000313" key="1">
    <source>
        <dbReference type="EMBL" id="DAG05389.1"/>
    </source>
</evidence>
<proteinExistence type="predicted"/>
<organism evidence="1">
    <name type="scientific">Myoviridae sp. ctai52</name>
    <dbReference type="NCBI Taxonomy" id="2825134"/>
    <lineage>
        <taxon>Viruses</taxon>
        <taxon>Duplodnaviria</taxon>
        <taxon>Heunggongvirae</taxon>
        <taxon>Uroviricota</taxon>
        <taxon>Caudoviricetes</taxon>
    </lineage>
</organism>
<dbReference type="InterPro" id="IPR038666">
    <property type="entry name" value="SSP1_head-tail_sf"/>
</dbReference>
<name>A0A8S5VF65_9CAUD</name>
<reference evidence="1" key="1">
    <citation type="journal article" date="2021" name="Proc. Natl. Acad. Sci. U.S.A.">
        <title>A Catalog of Tens of Thousands of Viruses from Human Metagenomes Reveals Hidden Associations with Chronic Diseases.</title>
        <authorList>
            <person name="Tisza M.J."/>
            <person name="Buck C.B."/>
        </authorList>
    </citation>
    <scope>NUCLEOTIDE SEQUENCE</scope>
    <source>
        <strain evidence="1">Ctai52</strain>
    </source>
</reference>
<dbReference type="Gene3D" id="2.40.10.270">
    <property type="entry name" value="Bacteriophage SPP1 head-tail adaptor protein"/>
    <property type="match status" value="1"/>
</dbReference>